<comment type="caution">
    <text evidence="2">The sequence shown here is derived from an EMBL/GenBank/DDBJ whole genome shotgun (WGS) entry which is preliminary data.</text>
</comment>
<evidence type="ECO:0000313" key="3">
    <source>
        <dbReference type="Proteomes" id="UP000027341"/>
    </source>
</evidence>
<dbReference type="AlphaFoldDB" id="A0A066ZRL0"/>
<keyword evidence="3" id="KW-1185">Reference proteome</keyword>
<gene>
    <name evidence="2" type="ORF">EI16_07510</name>
</gene>
<dbReference type="PANTHER" id="PTHR39339">
    <property type="entry name" value="SLR1444 PROTEIN"/>
    <property type="match status" value="1"/>
</dbReference>
<protein>
    <recommendedName>
        <fullName evidence="1">CHAD domain-containing protein</fullName>
    </recommendedName>
</protein>
<dbReference type="STRING" id="28885.EI16_07510"/>
<dbReference type="Proteomes" id="UP000027341">
    <property type="component" value="Unassembled WGS sequence"/>
</dbReference>
<dbReference type="RefSeq" id="WP_029911622.1">
    <property type="nucleotide sequence ID" value="NZ_AP020335.1"/>
</dbReference>
<feature type="domain" description="CHAD" evidence="1">
    <location>
        <begin position="23"/>
        <end position="306"/>
    </location>
</feature>
<evidence type="ECO:0000259" key="1">
    <source>
        <dbReference type="PROSITE" id="PS51708"/>
    </source>
</evidence>
<sequence>METISKDFTRRVFKNFGLKSKASDEMAVAFMAAVCQEVSDVLALAKDVDNREAPKSIHAIRVTFKRLRAYWRLISPAIPKETFKAANERIRQTAKRLAQHRDLQVMLESLLQIESLMLEGGVSAKTQAYLDRLKSDFESQIAKQVEVLPEIDWNVVEQALEEELAAWQALSIEQDFMQTLKKGFEMTLSACHRHALAGIAVGATAEERHEWRKWVKHGYYQLKLLKSLGTDKGQKVVRKLDQLGNLLGKEHDFEILYLHLRTLKKDLKGDEKGLDAHKVLHKFTQKRLAHLKKQVNHLHSELLKSW</sequence>
<accession>A0A066ZRL0</accession>
<organism evidence="2 3">
    <name type="scientific">Hydrogenovibrio marinus</name>
    <dbReference type="NCBI Taxonomy" id="28885"/>
    <lineage>
        <taxon>Bacteria</taxon>
        <taxon>Pseudomonadati</taxon>
        <taxon>Pseudomonadota</taxon>
        <taxon>Gammaproteobacteria</taxon>
        <taxon>Thiotrichales</taxon>
        <taxon>Piscirickettsiaceae</taxon>
        <taxon>Hydrogenovibrio</taxon>
    </lineage>
</organism>
<dbReference type="SMART" id="SM00880">
    <property type="entry name" value="CHAD"/>
    <property type="match status" value="1"/>
</dbReference>
<dbReference type="PANTHER" id="PTHR39339:SF1">
    <property type="entry name" value="CHAD DOMAIN-CONTAINING PROTEIN"/>
    <property type="match status" value="1"/>
</dbReference>
<dbReference type="PROSITE" id="PS51708">
    <property type="entry name" value="CHAD"/>
    <property type="match status" value="1"/>
</dbReference>
<dbReference type="EMBL" id="JMIU01000001">
    <property type="protein sequence ID" value="KDN96127.1"/>
    <property type="molecule type" value="Genomic_DNA"/>
</dbReference>
<evidence type="ECO:0000313" key="2">
    <source>
        <dbReference type="EMBL" id="KDN96127.1"/>
    </source>
</evidence>
<dbReference type="Gene3D" id="1.40.20.10">
    <property type="entry name" value="CHAD domain"/>
    <property type="match status" value="1"/>
</dbReference>
<dbReference type="InterPro" id="IPR007899">
    <property type="entry name" value="CHAD_dom"/>
</dbReference>
<dbReference type="Pfam" id="PF05235">
    <property type="entry name" value="CHAD"/>
    <property type="match status" value="1"/>
</dbReference>
<reference evidence="2 3" key="1">
    <citation type="submission" date="2014-04" db="EMBL/GenBank/DDBJ databases">
        <title>Draft genome sequence of Hydrogenovibrio marinus MH-110, a model organism for aerobic H2 metabolism.</title>
        <authorList>
            <person name="Cha H.J."/>
            <person name="Jo B.H."/>
            <person name="Hwang B.H."/>
        </authorList>
    </citation>
    <scope>NUCLEOTIDE SEQUENCE [LARGE SCALE GENOMIC DNA]</scope>
    <source>
        <strain evidence="2 3">MH-110</strain>
    </source>
</reference>
<proteinExistence type="predicted"/>
<name>A0A066ZRL0_HYDMR</name>
<dbReference type="InterPro" id="IPR038186">
    <property type="entry name" value="CHAD_dom_sf"/>
</dbReference>